<dbReference type="CDD" id="cd02947">
    <property type="entry name" value="TRX_family"/>
    <property type="match status" value="1"/>
</dbReference>
<dbReference type="EMBL" id="JAINZW010000002">
    <property type="protein sequence ID" value="MBZ4038902.1"/>
    <property type="molecule type" value="Genomic_DNA"/>
</dbReference>
<reference evidence="6 7" key="1">
    <citation type="submission" date="2021-09" db="EMBL/GenBank/DDBJ databases">
        <title>Lysobacter sp. 13A isolated from the river sediment.</title>
        <authorList>
            <person name="Liu H."/>
            <person name="Li S."/>
            <person name="Mao S."/>
        </authorList>
    </citation>
    <scope>NUCLEOTIDE SEQUENCE [LARGE SCALE GENOMIC DNA]</scope>
    <source>
        <strain evidence="6 7">13A</strain>
    </source>
</reference>
<evidence type="ECO:0000256" key="4">
    <source>
        <dbReference type="ARBA" id="ARBA00023284"/>
    </source>
</evidence>
<dbReference type="PANTHER" id="PTHR45663">
    <property type="entry name" value="GEO12009P1"/>
    <property type="match status" value="1"/>
</dbReference>
<dbReference type="Gene3D" id="3.40.30.10">
    <property type="entry name" value="Glutaredoxin"/>
    <property type="match status" value="1"/>
</dbReference>
<sequence length="147" mass="15840">MTERTLEVPCPHCGTVNRVPEARLASSPSCGRCHLWLFEGVAAPLDAALFEKVAMRGDLPVLVDFWAPWCAPCQAMAPDFQRAASTLEPRMRLAKVDTEAVPELGGRFGIRSIPTLVLLKAGREVARQSGAMSQAQIVAWARAQAGG</sequence>
<dbReference type="InterPro" id="IPR013766">
    <property type="entry name" value="Thioredoxin_domain"/>
</dbReference>
<dbReference type="RefSeq" id="WP_223675102.1">
    <property type="nucleotide sequence ID" value="NZ_JAINZW010000002.1"/>
</dbReference>
<gene>
    <name evidence="6" type="primary">trxC</name>
    <name evidence="6" type="ORF">K6753_05095</name>
</gene>
<dbReference type="InterPro" id="IPR049299">
    <property type="entry name" value="Thio2_N"/>
</dbReference>
<name>A0ABS7T4U5_9GAMM</name>
<keyword evidence="2" id="KW-0249">Electron transport</keyword>
<keyword evidence="7" id="KW-1185">Reference proteome</keyword>
<dbReference type="PANTHER" id="PTHR45663:SF11">
    <property type="entry name" value="GEO12009P1"/>
    <property type="match status" value="1"/>
</dbReference>
<evidence type="ECO:0000256" key="2">
    <source>
        <dbReference type="ARBA" id="ARBA00022982"/>
    </source>
</evidence>
<accession>A0ABS7T4U5</accession>
<dbReference type="Gene3D" id="2.30.30.380">
    <property type="entry name" value="Zn-finger domain of Sec23/24"/>
    <property type="match status" value="1"/>
</dbReference>
<evidence type="ECO:0000259" key="5">
    <source>
        <dbReference type="PROSITE" id="PS51352"/>
    </source>
</evidence>
<dbReference type="Proteomes" id="UP001430954">
    <property type="component" value="Unassembled WGS sequence"/>
</dbReference>
<keyword evidence="3" id="KW-1015">Disulfide bond</keyword>
<proteinExistence type="predicted"/>
<comment type="caution">
    <text evidence="6">The sequence shown here is derived from an EMBL/GenBank/DDBJ whole genome shotgun (WGS) entry which is preliminary data.</text>
</comment>
<dbReference type="Pfam" id="PF00085">
    <property type="entry name" value="Thioredoxin"/>
    <property type="match status" value="1"/>
</dbReference>
<keyword evidence="4" id="KW-0676">Redox-active center</keyword>
<evidence type="ECO:0000313" key="7">
    <source>
        <dbReference type="Proteomes" id="UP001430954"/>
    </source>
</evidence>
<dbReference type="PROSITE" id="PS00194">
    <property type="entry name" value="THIOREDOXIN_1"/>
    <property type="match status" value="1"/>
</dbReference>
<dbReference type="Pfam" id="PF21352">
    <property type="entry name" value="Zn_ribbon_Thio2"/>
    <property type="match status" value="1"/>
</dbReference>
<keyword evidence="1" id="KW-0813">Transport</keyword>
<dbReference type="SUPFAM" id="SSF52833">
    <property type="entry name" value="Thioredoxin-like"/>
    <property type="match status" value="1"/>
</dbReference>
<evidence type="ECO:0000313" key="6">
    <source>
        <dbReference type="EMBL" id="MBZ4038902.1"/>
    </source>
</evidence>
<dbReference type="NCBIfam" id="NF008229">
    <property type="entry name" value="PRK10996.1"/>
    <property type="match status" value="1"/>
</dbReference>
<evidence type="ECO:0000256" key="3">
    <source>
        <dbReference type="ARBA" id="ARBA00023157"/>
    </source>
</evidence>
<dbReference type="InterPro" id="IPR017937">
    <property type="entry name" value="Thioredoxin_CS"/>
</dbReference>
<organism evidence="6 7">
    <name type="scientific">Novilysobacter selenitireducens</name>
    <dbReference type="NCBI Taxonomy" id="2872639"/>
    <lineage>
        <taxon>Bacteria</taxon>
        <taxon>Pseudomonadati</taxon>
        <taxon>Pseudomonadota</taxon>
        <taxon>Gammaproteobacteria</taxon>
        <taxon>Lysobacterales</taxon>
        <taxon>Lysobacteraceae</taxon>
        <taxon>Novilysobacter</taxon>
    </lineage>
</organism>
<dbReference type="PRINTS" id="PR00421">
    <property type="entry name" value="THIOREDOXIN"/>
</dbReference>
<evidence type="ECO:0000256" key="1">
    <source>
        <dbReference type="ARBA" id="ARBA00022448"/>
    </source>
</evidence>
<feature type="domain" description="Thioredoxin" evidence="5">
    <location>
        <begin position="37"/>
        <end position="146"/>
    </location>
</feature>
<dbReference type="PROSITE" id="PS51352">
    <property type="entry name" value="THIOREDOXIN_2"/>
    <property type="match status" value="1"/>
</dbReference>
<dbReference type="InterPro" id="IPR036249">
    <property type="entry name" value="Thioredoxin-like_sf"/>
</dbReference>
<protein>
    <submittedName>
        <fullName evidence="6">Thioredoxin TrxC</fullName>
    </submittedName>
</protein>